<dbReference type="Proteomes" id="UP000291892">
    <property type="component" value="Unassembled WGS sequence"/>
</dbReference>
<proteinExistence type="predicted"/>
<accession>A0AAE8U0M3</accession>
<dbReference type="EMBL" id="SIKX01000002">
    <property type="protein sequence ID" value="TBF06864.1"/>
    <property type="molecule type" value="Genomic_DNA"/>
</dbReference>
<evidence type="ECO:0000313" key="1">
    <source>
        <dbReference type="EMBL" id="TBF06864.1"/>
    </source>
</evidence>
<gene>
    <name evidence="1" type="ORF">ELG94_28445</name>
</gene>
<reference evidence="1 2" key="1">
    <citation type="submission" date="2019-02" db="EMBL/GenBank/DDBJ databases">
        <title>The genomic architecture of introgression among sibling species of bacteria.</title>
        <authorList>
            <person name="Cavassim M.I.A."/>
            <person name="Moeskjaer S."/>
            <person name="Moslemi C."/>
            <person name="Fields B."/>
            <person name="Bachmann A."/>
            <person name="Vilhjalmsson B."/>
            <person name="Schierup M.H."/>
            <person name="Young J.P.W."/>
            <person name="Andersen S.U."/>
        </authorList>
    </citation>
    <scope>NUCLEOTIDE SEQUENCE [LARGE SCALE GENOMIC DNA]</scope>
    <source>
        <strain evidence="1 2">SM42</strain>
        <plasmid evidence="1">pSM42_Rh01</plasmid>
    </source>
</reference>
<comment type="caution">
    <text evidence="1">The sequence shown here is derived from an EMBL/GenBank/DDBJ whole genome shotgun (WGS) entry which is preliminary data.</text>
</comment>
<organism evidence="1 2">
    <name type="scientific">Rhizobium ruizarguesonis</name>
    <dbReference type="NCBI Taxonomy" id="2081791"/>
    <lineage>
        <taxon>Bacteria</taxon>
        <taxon>Pseudomonadati</taxon>
        <taxon>Pseudomonadota</taxon>
        <taxon>Alphaproteobacteria</taxon>
        <taxon>Hyphomicrobiales</taxon>
        <taxon>Rhizobiaceae</taxon>
        <taxon>Rhizobium/Agrobacterium group</taxon>
        <taxon>Rhizobium</taxon>
    </lineage>
</organism>
<dbReference type="AlphaFoldDB" id="A0AAE8U0M3"/>
<evidence type="ECO:0000313" key="2">
    <source>
        <dbReference type="Proteomes" id="UP000291892"/>
    </source>
</evidence>
<protein>
    <submittedName>
        <fullName evidence="1">Uncharacterized protein</fullName>
    </submittedName>
</protein>
<keyword evidence="1" id="KW-0614">Plasmid</keyword>
<sequence>MSAPWACFPRALRRMFERGDVIGGQRCGELIAPGERRMVSRTSSSSVPRRAILLDEARWPTFAEPARMFQTSS</sequence>
<geneLocation type="plasmid" evidence="1">
    <name>pSM42_Rh01</name>
</geneLocation>
<name>A0AAE8U0M3_9HYPH</name>